<accession>A0A9W8H9D2</accession>
<reference evidence="6" key="1">
    <citation type="submission" date="2022-07" db="EMBL/GenBank/DDBJ databases">
        <title>Phylogenomic reconstructions and comparative analyses of Kickxellomycotina fungi.</title>
        <authorList>
            <person name="Reynolds N.K."/>
            <person name="Stajich J.E."/>
            <person name="Barry K."/>
            <person name="Grigoriev I.V."/>
            <person name="Crous P."/>
            <person name="Smith M.E."/>
        </authorList>
    </citation>
    <scope>NUCLEOTIDE SEQUENCE</scope>
    <source>
        <strain evidence="6">NBRC 105414</strain>
    </source>
</reference>
<proteinExistence type="inferred from homology"/>
<feature type="active site" evidence="3">
    <location>
        <position position="234"/>
    </location>
</feature>
<dbReference type="PROSITE" id="PS01174">
    <property type="entry name" value="LIPASE_GDXG_SER"/>
    <property type="match status" value="1"/>
</dbReference>
<comment type="caution">
    <text evidence="6">The sequence shown here is derived from an EMBL/GenBank/DDBJ whole genome shotgun (WGS) entry which is preliminary data.</text>
</comment>
<evidence type="ECO:0000256" key="1">
    <source>
        <dbReference type="ARBA" id="ARBA00010515"/>
    </source>
</evidence>
<dbReference type="InterPro" id="IPR013094">
    <property type="entry name" value="AB_hydrolase_3"/>
</dbReference>
<name>A0A9W8H9D2_9FUNG</name>
<feature type="domain" description="Alpha/beta hydrolase fold-3" evidence="5">
    <location>
        <begin position="160"/>
        <end position="377"/>
    </location>
</feature>
<evidence type="ECO:0000259" key="5">
    <source>
        <dbReference type="Pfam" id="PF07859"/>
    </source>
</evidence>
<dbReference type="GO" id="GO:0016787">
    <property type="term" value="F:hydrolase activity"/>
    <property type="evidence" value="ECO:0007669"/>
    <property type="project" value="UniProtKB-KW"/>
</dbReference>
<dbReference type="Pfam" id="PF07859">
    <property type="entry name" value="Abhydrolase_3"/>
    <property type="match status" value="1"/>
</dbReference>
<evidence type="ECO:0000256" key="4">
    <source>
        <dbReference type="SAM" id="SignalP"/>
    </source>
</evidence>
<dbReference type="InterPro" id="IPR050300">
    <property type="entry name" value="GDXG_lipolytic_enzyme"/>
</dbReference>
<evidence type="ECO:0000313" key="7">
    <source>
        <dbReference type="Proteomes" id="UP001140217"/>
    </source>
</evidence>
<dbReference type="EMBL" id="JANBUL010000109">
    <property type="protein sequence ID" value="KAJ2781298.1"/>
    <property type="molecule type" value="Genomic_DNA"/>
</dbReference>
<sequence>MPPRDGALALAAVASLIAVSATSAARFAMFGPAMPSWTYSTQLSRDMLSFMLQPPPEGRLRAAFSSASAAYWPALGRLLLRPAQNHHAQTLAIPACTLDDDAADDAQMMERAGVWAPGLAAVARASRGLELPAECVFASPDADADADASDAPRPHDHRAILHFHGGAYVTGSLDSYRGLHARLSEATGLRVYGFEYRLAPAAQYPTQLYDALCAFRHLRALGYAEEDIVFSGDSAGGNLALALWQLLRPRIRGLVLLSPRVDVTSARPSWRAFAGIDILPPYDIASPASSLRKLLAPPGAALTPDVLALLADPYIAPVRANLTGLPPTLVQVGTAEVMYDDICAFVARAEDHARAAPPHARNPIVLQHYPDMFHVFQAVPMAAPAVDRAWREIGAFVRALP</sequence>
<organism evidence="6 7">
    <name type="scientific">Coemansia javaensis</name>
    <dbReference type="NCBI Taxonomy" id="2761396"/>
    <lineage>
        <taxon>Eukaryota</taxon>
        <taxon>Fungi</taxon>
        <taxon>Fungi incertae sedis</taxon>
        <taxon>Zoopagomycota</taxon>
        <taxon>Kickxellomycotina</taxon>
        <taxon>Kickxellomycetes</taxon>
        <taxon>Kickxellales</taxon>
        <taxon>Kickxellaceae</taxon>
        <taxon>Coemansia</taxon>
    </lineage>
</organism>
<dbReference type="AlphaFoldDB" id="A0A9W8H9D2"/>
<dbReference type="SUPFAM" id="SSF53474">
    <property type="entry name" value="alpha/beta-Hydrolases"/>
    <property type="match status" value="1"/>
</dbReference>
<dbReference type="PANTHER" id="PTHR48081">
    <property type="entry name" value="AB HYDROLASE SUPERFAMILY PROTEIN C4A8.06C"/>
    <property type="match status" value="1"/>
</dbReference>
<feature type="signal peptide" evidence="4">
    <location>
        <begin position="1"/>
        <end position="24"/>
    </location>
</feature>
<dbReference type="InterPro" id="IPR029058">
    <property type="entry name" value="AB_hydrolase_fold"/>
</dbReference>
<dbReference type="Gene3D" id="3.40.50.1820">
    <property type="entry name" value="alpha/beta hydrolase"/>
    <property type="match status" value="1"/>
</dbReference>
<evidence type="ECO:0000313" key="6">
    <source>
        <dbReference type="EMBL" id="KAJ2781298.1"/>
    </source>
</evidence>
<keyword evidence="4" id="KW-0732">Signal</keyword>
<dbReference type="OrthoDB" id="408631at2759"/>
<protein>
    <recommendedName>
        <fullName evidence="5">Alpha/beta hydrolase fold-3 domain-containing protein</fullName>
    </recommendedName>
</protein>
<gene>
    <name evidence="6" type="ORF">H4R18_002976</name>
</gene>
<keyword evidence="2" id="KW-0378">Hydrolase</keyword>
<comment type="similarity">
    <text evidence="1">Belongs to the 'GDXG' lipolytic enzyme family.</text>
</comment>
<evidence type="ECO:0000256" key="3">
    <source>
        <dbReference type="PROSITE-ProRule" id="PRU10038"/>
    </source>
</evidence>
<feature type="chain" id="PRO_5040989266" description="Alpha/beta hydrolase fold-3 domain-containing protein" evidence="4">
    <location>
        <begin position="25"/>
        <end position="401"/>
    </location>
</feature>
<evidence type="ECO:0000256" key="2">
    <source>
        <dbReference type="ARBA" id="ARBA00022801"/>
    </source>
</evidence>
<dbReference type="Proteomes" id="UP001140217">
    <property type="component" value="Unassembled WGS sequence"/>
</dbReference>
<keyword evidence="7" id="KW-1185">Reference proteome</keyword>
<dbReference type="InterPro" id="IPR033140">
    <property type="entry name" value="Lipase_GDXG_put_SER_AS"/>
</dbReference>
<dbReference type="PANTHER" id="PTHR48081:SF26">
    <property type="entry name" value="ALPHA_BETA HYDROLASE FOLD-3 DOMAIN-CONTAINING PROTEIN"/>
    <property type="match status" value="1"/>
</dbReference>